<dbReference type="Pfam" id="PF00266">
    <property type="entry name" value="Aminotran_5"/>
    <property type="match status" value="1"/>
</dbReference>
<evidence type="ECO:0000313" key="11">
    <source>
        <dbReference type="Proteomes" id="UP000315700"/>
    </source>
</evidence>
<comment type="similarity">
    <text evidence="2">Belongs to the class-V pyridoxal-phosphate-dependent aminotransferase family. NifS/IscS subfamily.</text>
</comment>
<dbReference type="InterPro" id="IPR016454">
    <property type="entry name" value="Cysteine_dSase"/>
</dbReference>
<dbReference type="GO" id="GO:0031071">
    <property type="term" value="F:cysteine desulfurase activity"/>
    <property type="evidence" value="ECO:0007669"/>
    <property type="project" value="UniProtKB-EC"/>
</dbReference>
<name>A0A517SDB0_9PLAN</name>
<sequence>MSSIYLDHNATTPPLPEVVETVARISREAFANPGSRHAGGRVARRVLDEAREIIGQVLDAAPSEIVFTSGGTEANNLALFGFARGRSGTFAAMEGEHPSIEEPLKELEARGWRRCTIPMSPEGLPAVAAEMLSPPDGPSATIGFATMMLAHNETGVIREVGPWGTECLGGRIPFHVDAVQAAGKVDVDFRASGATTMSIAAHKFGGPRGIGVLLVRTGSRLPAMAFGGHQESGMRPGTEVTSLAAGMAKSLELWQLDRDDRTRRLGALRDRFEAGVLAAVPGSFVHAAGAPRLPNTSNIAFPGCDGDALLVALDLAGVCASLGSACASGSSEPAPILLAMGCSESVARSSLRFSVGWTNTAEEIDDSVRRIAQVVARLTGL</sequence>
<dbReference type="InParanoid" id="A0A517SDB0"/>
<dbReference type="RefSeq" id="WP_145029877.1">
    <property type="nucleotide sequence ID" value="NZ_CP036271.1"/>
</dbReference>
<keyword evidence="7" id="KW-0411">Iron-sulfur</keyword>
<comment type="catalytic activity">
    <reaction evidence="8">
        <text>(sulfur carrier)-H + L-cysteine = (sulfur carrier)-SH + L-alanine</text>
        <dbReference type="Rhea" id="RHEA:43892"/>
        <dbReference type="Rhea" id="RHEA-COMP:14737"/>
        <dbReference type="Rhea" id="RHEA-COMP:14739"/>
        <dbReference type="ChEBI" id="CHEBI:29917"/>
        <dbReference type="ChEBI" id="CHEBI:35235"/>
        <dbReference type="ChEBI" id="CHEBI:57972"/>
        <dbReference type="ChEBI" id="CHEBI:64428"/>
        <dbReference type="EC" id="2.8.1.7"/>
    </reaction>
</comment>
<reference evidence="10 11" key="1">
    <citation type="submission" date="2019-02" db="EMBL/GenBank/DDBJ databases">
        <title>Deep-cultivation of Planctomycetes and their phenomic and genomic characterization uncovers novel biology.</title>
        <authorList>
            <person name="Wiegand S."/>
            <person name="Jogler M."/>
            <person name="Boedeker C."/>
            <person name="Pinto D."/>
            <person name="Vollmers J."/>
            <person name="Rivas-Marin E."/>
            <person name="Kohn T."/>
            <person name="Peeters S.H."/>
            <person name="Heuer A."/>
            <person name="Rast P."/>
            <person name="Oberbeckmann S."/>
            <person name="Bunk B."/>
            <person name="Jeske O."/>
            <person name="Meyerdierks A."/>
            <person name="Storesund J.E."/>
            <person name="Kallscheuer N."/>
            <person name="Luecker S."/>
            <person name="Lage O.M."/>
            <person name="Pohl T."/>
            <person name="Merkel B.J."/>
            <person name="Hornburger P."/>
            <person name="Mueller R.-W."/>
            <person name="Bruemmer F."/>
            <person name="Labrenz M."/>
            <person name="Spormann A.M."/>
            <person name="Op den Camp H."/>
            <person name="Overmann J."/>
            <person name="Amann R."/>
            <person name="Jetten M.S.M."/>
            <person name="Mascher T."/>
            <person name="Medema M.H."/>
            <person name="Devos D.P."/>
            <person name="Kaster A.-K."/>
            <person name="Ovreas L."/>
            <person name="Rohde M."/>
            <person name="Galperin M.Y."/>
            <person name="Jogler C."/>
        </authorList>
    </citation>
    <scope>NUCLEOTIDE SEQUENCE [LARGE SCALE GENOMIC DNA]</scope>
    <source>
        <strain evidence="10 11">Pan44</strain>
    </source>
</reference>
<protein>
    <submittedName>
        <fullName evidence="10">Cysteine desulfurase</fullName>
        <ecNumber evidence="10">2.8.1.7</ecNumber>
    </submittedName>
</protein>
<organism evidence="10 11">
    <name type="scientific">Caulifigura coniformis</name>
    <dbReference type="NCBI Taxonomy" id="2527983"/>
    <lineage>
        <taxon>Bacteria</taxon>
        <taxon>Pseudomonadati</taxon>
        <taxon>Planctomycetota</taxon>
        <taxon>Planctomycetia</taxon>
        <taxon>Planctomycetales</taxon>
        <taxon>Planctomycetaceae</taxon>
        <taxon>Caulifigura</taxon>
    </lineage>
</organism>
<dbReference type="Gene3D" id="3.40.640.10">
    <property type="entry name" value="Type I PLP-dependent aspartate aminotransferase-like (Major domain)"/>
    <property type="match status" value="1"/>
</dbReference>
<feature type="domain" description="Aminotransferase class V" evidence="9">
    <location>
        <begin position="4"/>
        <end position="365"/>
    </location>
</feature>
<dbReference type="GO" id="GO:0051536">
    <property type="term" value="F:iron-sulfur cluster binding"/>
    <property type="evidence" value="ECO:0007669"/>
    <property type="project" value="UniProtKB-KW"/>
</dbReference>
<dbReference type="SUPFAM" id="SSF53383">
    <property type="entry name" value="PLP-dependent transferases"/>
    <property type="match status" value="1"/>
</dbReference>
<keyword evidence="11" id="KW-1185">Reference proteome</keyword>
<dbReference type="EC" id="2.8.1.7" evidence="10"/>
<dbReference type="Gene3D" id="1.10.260.50">
    <property type="match status" value="1"/>
</dbReference>
<dbReference type="KEGG" id="ccos:Pan44_21330"/>
<keyword evidence="5" id="KW-0663">Pyridoxal phosphate</keyword>
<accession>A0A517SDB0</accession>
<evidence type="ECO:0000256" key="3">
    <source>
        <dbReference type="ARBA" id="ARBA00022679"/>
    </source>
</evidence>
<evidence type="ECO:0000256" key="8">
    <source>
        <dbReference type="ARBA" id="ARBA00050776"/>
    </source>
</evidence>
<dbReference type="AlphaFoldDB" id="A0A517SDB0"/>
<dbReference type="InterPro" id="IPR015424">
    <property type="entry name" value="PyrdxlP-dep_Trfase"/>
</dbReference>
<dbReference type="OrthoDB" id="9808002at2"/>
<dbReference type="PIRSF" id="PIRSF005572">
    <property type="entry name" value="NifS"/>
    <property type="match status" value="1"/>
</dbReference>
<evidence type="ECO:0000256" key="4">
    <source>
        <dbReference type="ARBA" id="ARBA00022723"/>
    </source>
</evidence>
<keyword evidence="3 10" id="KW-0808">Transferase</keyword>
<dbReference type="GO" id="GO:0046872">
    <property type="term" value="F:metal ion binding"/>
    <property type="evidence" value="ECO:0007669"/>
    <property type="project" value="UniProtKB-KW"/>
</dbReference>
<dbReference type="PANTHER" id="PTHR11601:SF34">
    <property type="entry name" value="CYSTEINE DESULFURASE"/>
    <property type="match status" value="1"/>
</dbReference>
<keyword evidence="6" id="KW-0408">Iron</keyword>
<dbReference type="InterPro" id="IPR000192">
    <property type="entry name" value="Aminotrans_V_dom"/>
</dbReference>
<evidence type="ECO:0000256" key="7">
    <source>
        <dbReference type="ARBA" id="ARBA00023014"/>
    </source>
</evidence>
<evidence type="ECO:0000313" key="10">
    <source>
        <dbReference type="EMBL" id="QDT54106.1"/>
    </source>
</evidence>
<dbReference type="PANTHER" id="PTHR11601">
    <property type="entry name" value="CYSTEINE DESULFURYLASE FAMILY MEMBER"/>
    <property type="match status" value="1"/>
</dbReference>
<proteinExistence type="inferred from homology"/>
<gene>
    <name evidence="10" type="primary">nifS</name>
    <name evidence="10" type="ORF">Pan44_21330</name>
</gene>
<comment type="cofactor">
    <cofactor evidence="1">
        <name>pyridoxal 5'-phosphate</name>
        <dbReference type="ChEBI" id="CHEBI:597326"/>
    </cofactor>
</comment>
<evidence type="ECO:0000256" key="1">
    <source>
        <dbReference type="ARBA" id="ARBA00001933"/>
    </source>
</evidence>
<dbReference type="EMBL" id="CP036271">
    <property type="protein sequence ID" value="QDT54106.1"/>
    <property type="molecule type" value="Genomic_DNA"/>
</dbReference>
<keyword evidence="4" id="KW-0479">Metal-binding</keyword>
<evidence type="ECO:0000256" key="5">
    <source>
        <dbReference type="ARBA" id="ARBA00022898"/>
    </source>
</evidence>
<dbReference type="Proteomes" id="UP000315700">
    <property type="component" value="Chromosome"/>
</dbReference>
<dbReference type="Gene3D" id="3.90.1150.10">
    <property type="entry name" value="Aspartate Aminotransferase, domain 1"/>
    <property type="match status" value="1"/>
</dbReference>
<evidence type="ECO:0000259" key="9">
    <source>
        <dbReference type="Pfam" id="PF00266"/>
    </source>
</evidence>
<evidence type="ECO:0000256" key="2">
    <source>
        <dbReference type="ARBA" id="ARBA00006490"/>
    </source>
</evidence>
<dbReference type="FunCoup" id="A0A517SDB0">
    <property type="interactions" value="518"/>
</dbReference>
<evidence type="ECO:0000256" key="6">
    <source>
        <dbReference type="ARBA" id="ARBA00023004"/>
    </source>
</evidence>
<dbReference type="InterPro" id="IPR015421">
    <property type="entry name" value="PyrdxlP-dep_Trfase_major"/>
</dbReference>
<dbReference type="InterPro" id="IPR015422">
    <property type="entry name" value="PyrdxlP-dep_Trfase_small"/>
</dbReference>